<dbReference type="Proteomes" id="UP000611629">
    <property type="component" value="Unassembled WGS sequence"/>
</dbReference>
<evidence type="ECO:0000256" key="2">
    <source>
        <dbReference type="ARBA" id="ARBA00022448"/>
    </source>
</evidence>
<evidence type="ECO:0000256" key="8">
    <source>
        <dbReference type="ARBA" id="ARBA00037998"/>
    </source>
</evidence>
<evidence type="ECO:0000256" key="6">
    <source>
        <dbReference type="ARBA" id="ARBA00022989"/>
    </source>
</evidence>
<keyword evidence="2" id="KW-0813">Transport</keyword>
<keyword evidence="4 9" id="KW-0812">Transmembrane</keyword>
<name>A0A974BI84_SEDHY</name>
<dbReference type="PANTHER" id="PTHR11795">
    <property type="entry name" value="BRANCHED-CHAIN AMINO ACID TRANSPORT SYSTEM PERMEASE PROTEIN LIVH"/>
    <property type="match status" value="1"/>
</dbReference>
<keyword evidence="6 9" id="KW-1133">Transmembrane helix</keyword>
<keyword evidence="7 9" id="KW-0472">Membrane</keyword>
<evidence type="ECO:0000256" key="3">
    <source>
        <dbReference type="ARBA" id="ARBA00022475"/>
    </source>
</evidence>
<dbReference type="EMBL" id="JACBNQ010000002">
    <property type="protein sequence ID" value="NYB73346.1"/>
    <property type="molecule type" value="Genomic_DNA"/>
</dbReference>
<accession>A0A974BI84</accession>
<feature type="transmembrane region" description="Helical" evidence="9">
    <location>
        <begin position="38"/>
        <end position="59"/>
    </location>
</feature>
<feature type="transmembrane region" description="Helical" evidence="9">
    <location>
        <begin position="265"/>
        <end position="281"/>
    </location>
</feature>
<evidence type="ECO:0000256" key="4">
    <source>
        <dbReference type="ARBA" id="ARBA00022692"/>
    </source>
</evidence>
<proteinExistence type="inferred from homology"/>
<feature type="transmembrane region" description="Helical" evidence="9">
    <location>
        <begin position="99"/>
        <end position="119"/>
    </location>
</feature>
<comment type="subcellular location">
    <subcellularLocation>
        <location evidence="1">Cell membrane</location>
        <topology evidence="1">Multi-pass membrane protein</topology>
    </subcellularLocation>
</comment>
<feature type="transmembrane region" description="Helical" evidence="9">
    <location>
        <begin position="65"/>
        <end position="87"/>
    </location>
</feature>
<feature type="transmembrane region" description="Helical" evidence="9">
    <location>
        <begin position="12"/>
        <end position="31"/>
    </location>
</feature>
<feature type="transmembrane region" description="Helical" evidence="9">
    <location>
        <begin position="229"/>
        <end position="253"/>
    </location>
</feature>
<keyword evidence="5" id="KW-0029">Amino-acid transport</keyword>
<sequence>MQIGFSDILQIIVGGLAMGCVYSLVALGYTITYNSLRVINFAQGDMFMLGAVFGLTIYLNFGGYYFISLIFAGLGAALVGMIIERIIFRTLRNSPPLNLIIATIGVSIVIRALAQIIWGSQAMSFPPVFGSSPVKIGPIVIMPSYLWIIGIAFVSILLLTFFFKKTLTGKAMLATAQHRDAASIMGINIFKSDSLAASISAGLGGIGGVLVGPIFFVETEMGAIAGLKGFAAAVLGGFGSVPGAIVGGVILGLAENFSASFISSAYRDAVAFLILIGVLVFKPNGILGKKIMRV</sequence>
<dbReference type="GO" id="GO:0022857">
    <property type="term" value="F:transmembrane transporter activity"/>
    <property type="evidence" value="ECO:0007669"/>
    <property type="project" value="InterPro"/>
</dbReference>
<comment type="similarity">
    <text evidence="8">Belongs to the binding-protein-dependent transport system permease family. LivHM subfamily.</text>
</comment>
<evidence type="ECO:0000256" key="5">
    <source>
        <dbReference type="ARBA" id="ARBA00022970"/>
    </source>
</evidence>
<comment type="caution">
    <text evidence="10">The sequence shown here is derived from an EMBL/GenBank/DDBJ whole genome shotgun (WGS) entry which is preliminary data.</text>
</comment>
<keyword evidence="11" id="KW-1185">Reference proteome</keyword>
<dbReference type="PANTHER" id="PTHR11795:SF445">
    <property type="entry name" value="AMINO ACID ABC TRANSPORTER PERMEASE PROTEIN"/>
    <property type="match status" value="1"/>
</dbReference>
<gene>
    <name evidence="10" type="ORF">HZF24_04250</name>
</gene>
<organism evidence="10 11">
    <name type="scientific">Sedimentibacter hydroxybenzoicus DSM 7310</name>
    <dbReference type="NCBI Taxonomy" id="1123245"/>
    <lineage>
        <taxon>Bacteria</taxon>
        <taxon>Bacillati</taxon>
        <taxon>Bacillota</taxon>
        <taxon>Tissierellia</taxon>
        <taxon>Sedimentibacter</taxon>
    </lineage>
</organism>
<evidence type="ECO:0000313" key="10">
    <source>
        <dbReference type="EMBL" id="NYB73346.1"/>
    </source>
</evidence>
<dbReference type="GO" id="GO:0006865">
    <property type="term" value="P:amino acid transport"/>
    <property type="evidence" value="ECO:0007669"/>
    <property type="project" value="UniProtKB-KW"/>
</dbReference>
<evidence type="ECO:0000256" key="1">
    <source>
        <dbReference type="ARBA" id="ARBA00004651"/>
    </source>
</evidence>
<protein>
    <submittedName>
        <fullName evidence="10">Branched-chain amino acid ABC transporter permease</fullName>
    </submittedName>
</protein>
<dbReference type="AlphaFoldDB" id="A0A974BI84"/>
<dbReference type="CDD" id="cd06582">
    <property type="entry name" value="TM_PBP1_LivH_like"/>
    <property type="match status" value="1"/>
</dbReference>
<dbReference type="InterPro" id="IPR001851">
    <property type="entry name" value="ABC_transp_permease"/>
</dbReference>
<evidence type="ECO:0000256" key="7">
    <source>
        <dbReference type="ARBA" id="ARBA00023136"/>
    </source>
</evidence>
<feature type="transmembrane region" description="Helical" evidence="9">
    <location>
        <begin position="139"/>
        <end position="163"/>
    </location>
</feature>
<reference evidence="10" key="1">
    <citation type="submission" date="2020-07" db="EMBL/GenBank/DDBJ databases">
        <title>Genomic analysis of a strain of Sedimentibacter Hydroxybenzoicus DSM7310.</title>
        <authorList>
            <person name="Ma S."/>
        </authorList>
    </citation>
    <scope>NUCLEOTIDE SEQUENCE</scope>
    <source>
        <strain evidence="10">DSM 7310</strain>
    </source>
</reference>
<dbReference type="GO" id="GO:0005886">
    <property type="term" value="C:plasma membrane"/>
    <property type="evidence" value="ECO:0007669"/>
    <property type="project" value="UniProtKB-SubCell"/>
</dbReference>
<dbReference type="Pfam" id="PF02653">
    <property type="entry name" value="BPD_transp_2"/>
    <property type="match status" value="1"/>
</dbReference>
<evidence type="ECO:0000313" key="11">
    <source>
        <dbReference type="Proteomes" id="UP000611629"/>
    </source>
</evidence>
<dbReference type="RefSeq" id="WP_179237025.1">
    <property type="nucleotide sequence ID" value="NZ_JACBNQ010000002.1"/>
</dbReference>
<feature type="transmembrane region" description="Helical" evidence="9">
    <location>
        <begin position="195"/>
        <end position="217"/>
    </location>
</feature>
<keyword evidence="3" id="KW-1003">Cell membrane</keyword>
<dbReference type="InterPro" id="IPR052157">
    <property type="entry name" value="BCAA_transport_permease"/>
</dbReference>
<evidence type="ECO:0000256" key="9">
    <source>
        <dbReference type="SAM" id="Phobius"/>
    </source>
</evidence>